<keyword evidence="8" id="KW-1185">Reference proteome</keyword>
<evidence type="ECO:0000256" key="1">
    <source>
        <dbReference type="ARBA" id="ARBA00001974"/>
    </source>
</evidence>
<comment type="caution">
    <text evidence="7">The sequence shown here is derived from an EMBL/GenBank/DDBJ whole genome shotgun (WGS) entry which is preliminary data.</text>
</comment>
<name>A0ABS7ZG31_9MICO</name>
<dbReference type="Gene3D" id="3.50.50.60">
    <property type="entry name" value="FAD/NAD(P)-binding domain"/>
    <property type="match status" value="2"/>
</dbReference>
<dbReference type="InterPro" id="IPR023753">
    <property type="entry name" value="FAD/NAD-binding_dom"/>
</dbReference>
<accession>A0ABS7ZG31</accession>
<gene>
    <name evidence="7" type="ORF">LEP48_04195</name>
</gene>
<evidence type="ECO:0000256" key="4">
    <source>
        <dbReference type="ARBA" id="ARBA00023002"/>
    </source>
</evidence>
<dbReference type="PANTHER" id="PTHR43557:SF2">
    <property type="entry name" value="RIESKE DOMAIN-CONTAINING PROTEIN-RELATED"/>
    <property type="match status" value="1"/>
</dbReference>
<evidence type="ECO:0000313" key="8">
    <source>
        <dbReference type="Proteomes" id="UP001319870"/>
    </source>
</evidence>
<dbReference type="RefSeq" id="WP_225564324.1">
    <property type="nucleotide sequence ID" value="NZ_JAIXCQ010000002.1"/>
</dbReference>
<evidence type="ECO:0000256" key="2">
    <source>
        <dbReference type="ARBA" id="ARBA00022630"/>
    </source>
</evidence>
<dbReference type="PRINTS" id="PR00411">
    <property type="entry name" value="PNDRDTASEI"/>
</dbReference>
<dbReference type="InterPro" id="IPR050446">
    <property type="entry name" value="FAD-oxidoreductase/Apoptosis"/>
</dbReference>
<keyword evidence="4" id="KW-0560">Oxidoreductase</keyword>
<dbReference type="SUPFAM" id="SSF55424">
    <property type="entry name" value="FAD/NAD-linked reductases, dimerisation (C-terminal) domain"/>
    <property type="match status" value="1"/>
</dbReference>
<dbReference type="Gene3D" id="3.30.390.30">
    <property type="match status" value="1"/>
</dbReference>
<evidence type="ECO:0000256" key="3">
    <source>
        <dbReference type="ARBA" id="ARBA00022827"/>
    </source>
</evidence>
<dbReference type="Pfam" id="PF07992">
    <property type="entry name" value="Pyr_redox_2"/>
    <property type="match status" value="1"/>
</dbReference>
<dbReference type="SUPFAM" id="SSF51905">
    <property type="entry name" value="FAD/NAD(P)-binding domain"/>
    <property type="match status" value="1"/>
</dbReference>
<keyword evidence="2" id="KW-0285">Flavoprotein</keyword>
<dbReference type="Proteomes" id="UP001319870">
    <property type="component" value="Unassembled WGS sequence"/>
</dbReference>
<dbReference type="PANTHER" id="PTHR43557">
    <property type="entry name" value="APOPTOSIS-INDUCING FACTOR 1"/>
    <property type="match status" value="1"/>
</dbReference>
<feature type="domain" description="FAD/NAD(P)-binding" evidence="6">
    <location>
        <begin position="30"/>
        <end position="305"/>
    </location>
</feature>
<evidence type="ECO:0000259" key="6">
    <source>
        <dbReference type="Pfam" id="PF07992"/>
    </source>
</evidence>
<dbReference type="InterPro" id="IPR036188">
    <property type="entry name" value="FAD/NAD-bd_sf"/>
</dbReference>
<sequence length="448" mass="45368">MSASTEPDPLPTTTPDAPPAVPATPPHPRSVVVVGAGLAGAQTVSALRTHGFDGRITLLGAEGVPPYDRPPLSKELLTRPGPVWLSDDLGVDVESIADDVRLGDPAVALDVAPDGVAVTAASGERTAADAVVLAVGSRPLRPDGWEHADVLHTAADADRLRTALRERPGLRLVLVGAGWIGAELAGVAAGAGADVTVLEAAVSPLSRQLGPEVGAHLAPWYAAAGVRLRTGAAVADVRPDGVTLASGEVVPADLVLAAVGARPASDPFAGAVETDARGHVVVDADGRVPGLPRVWAVGDVAARAHPVFGTVPGGHWSAALHDPDATVRAMLGVTGGTAHAPYVFSQQLGHDLALLGLPPAAGPVVWRGIPGQGPWAALYLDPAEDVGPGGAEAPRDGVATVRAVLLVDSPRDVGGVRRLMNRGVPLRLDLARATDLAVPLKSALAPPR</sequence>
<comment type="cofactor">
    <cofactor evidence="1">
        <name>FAD</name>
        <dbReference type="ChEBI" id="CHEBI:57692"/>
    </cofactor>
</comment>
<evidence type="ECO:0000256" key="5">
    <source>
        <dbReference type="SAM" id="MobiDB-lite"/>
    </source>
</evidence>
<keyword evidence="3" id="KW-0274">FAD</keyword>
<dbReference type="InterPro" id="IPR016156">
    <property type="entry name" value="FAD/NAD-linked_Rdtase_dimer_sf"/>
</dbReference>
<protein>
    <submittedName>
        <fullName evidence="7">FAD-dependent oxidoreductase</fullName>
    </submittedName>
</protein>
<organism evidence="7 8">
    <name type="scientific">Isoptericola luteus</name>
    <dbReference type="NCBI Taxonomy" id="2879484"/>
    <lineage>
        <taxon>Bacteria</taxon>
        <taxon>Bacillati</taxon>
        <taxon>Actinomycetota</taxon>
        <taxon>Actinomycetes</taxon>
        <taxon>Micrococcales</taxon>
        <taxon>Promicromonosporaceae</taxon>
        <taxon>Isoptericola</taxon>
    </lineage>
</organism>
<proteinExistence type="predicted"/>
<feature type="compositionally biased region" description="Pro residues" evidence="5">
    <location>
        <begin position="8"/>
        <end position="28"/>
    </location>
</feature>
<reference evidence="7 8" key="1">
    <citation type="submission" date="2021-09" db="EMBL/GenBank/DDBJ databases">
        <title>Isoptericola luteus sp. nov., a novel bacterium isolated from Harbin, the capital city of Heilongjiang province.</title>
        <authorList>
            <person name="Li J."/>
        </authorList>
    </citation>
    <scope>NUCLEOTIDE SEQUENCE [LARGE SCALE GENOMIC DNA]</scope>
    <source>
        <strain evidence="7 8">NEAU-Y5</strain>
    </source>
</reference>
<evidence type="ECO:0000313" key="7">
    <source>
        <dbReference type="EMBL" id="MCA5892554.1"/>
    </source>
</evidence>
<feature type="region of interest" description="Disordered" evidence="5">
    <location>
        <begin position="1"/>
        <end position="28"/>
    </location>
</feature>
<dbReference type="EMBL" id="JAIXCQ010000002">
    <property type="protein sequence ID" value="MCA5892554.1"/>
    <property type="molecule type" value="Genomic_DNA"/>
</dbReference>
<dbReference type="PRINTS" id="PR00368">
    <property type="entry name" value="FADPNR"/>
</dbReference>